<dbReference type="PANTHER" id="PTHR33434">
    <property type="entry name" value="DEGV DOMAIN-CONTAINING PROTEIN DR_1986-RELATED"/>
    <property type="match status" value="1"/>
</dbReference>
<dbReference type="GO" id="GO:0008289">
    <property type="term" value="F:lipid binding"/>
    <property type="evidence" value="ECO:0007669"/>
    <property type="project" value="UniProtKB-KW"/>
</dbReference>
<dbReference type="SUPFAM" id="SSF82549">
    <property type="entry name" value="DAK1/DegV-like"/>
    <property type="match status" value="1"/>
</dbReference>
<reference evidence="2" key="1">
    <citation type="submission" date="2021-03" db="EMBL/GenBank/DDBJ databases">
        <title>Whole genome shotgun sequence of Actinoplanes consettensis NBRC 14913.</title>
        <authorList>
            <person name="Komaki H."/>
            <person name="Tamura T."/>
        </authorList>
    </citation>
    <scope>NUCLEOTIDE SEQUENCE</scope>
    <source>
        <strain evidence="2">NBRC 14913</strain>
    </source>
</reference>
<dbReference type="Proteomes" id="UP000680865">
    <property type="component" value="Unassembled WGS sequence"/>
</dbReference>
<dbReference type="Pfam" id="PF02645">
    <property type="entry name" value="DegV"/>
    <property type="match status" value="1"/>
</dbReference>
<dbReference type="EMBL" id="BOQP01000060">
    <property type="protein sequence ID" value="GIM84119.1"/>
    <property type="molecule type" value="Genomic_DNA"/>
</dbReference>
<dbReference type="RefSeq" id="WP_213003293.1">
    <property type="nucleotide sequence ID" value="NZ_BAAATW010000027.1"/>
</dbReference>
<name>A0A919T192_9ACTN</name>
<dbReference type="AlphaFoldDB" id="A0A919T192"/>
<dbReference type="PROSITE" id="PS51482">
    <property type="entry name" value="DEGV"/>
    <property type="match status" value="1"/>
</dbReference>
<dbReference type="InterPro" id="IPR050270">
    <property type="entry name" value="DegV_domain_contain"/>
</dbReference>
<keyword evidence="3" id="KW-1185">Reference proteome</keyword>
<dbReference type="PANTHER" id="PTHR33434:SF2">
    <property type="entry name" value="FATTY ACID-BINDING PROTEIN TM_1468"/>
    <property type="match status" value="1"/>
</dbReference>
<evidence type="ECO:0008006" key="4">
    <source>
        <dbReference type="Google" id="ProtNLM"/>
    </source>
</evidence>
<accession>A0A919T192</accession>
<dbReference type="InterPro" id="IPR043168">
    <property type="entry name" value="DegV_C"/>
</dbReference>
<evidence type="ECO:0000256" key="1">
    <source>
        <dbReference type="ARBA" id="ARBA00023121"/>
    </source>
</evidence>
<dbReference type="Gene3D" id="3.40.50.10170">
    <property type="match status" value="1"/>
</dbReference>
<sequence>MPVAVVTDSTAYLPPELHGTYDLTVVPLTVVINGDEGLEGDEISPAEVARALGARRAAVSTSRPAPEQFVTAYRKLLSSGADGIVSVHLSAKLSGTYEAAQLAATEVGAQVQVVDSKTTGMGLGFAALAAATAAGQGSDLSGVRDQAADHASRVSTLFYVDTLEFLRRGGRIGAASALLGTALAVKPILHMVDGAIVVRDKVRTAGRALARLVDLTVEASGSGEVDIAVHHLEAADRAGALADAVAMRLGDRLRDCYITEIGAVVAAHVGPGAAGVVVHRRT</sequence>
<comment type="caution">
    <text evidence="2">The sequence shown here is derived from an EMBL/GenBank/DDBJ whole genome shotgun (WGS) entry which is preliminary data.</text>
</comment>
<dbReference type="Gene3D" id="3.30.1180.10">
    <property type="match status" value="1"/>
</dbReference>
<gene>
    <name evidence="2" type="ORF">Aco04nite_89820</name>
</gene>
<protein>
    <recommendedName>
        <fullName evidence="4">DegV family protein</fullName>
    </recommendedName>
</protein>
<organism evidence="2 3">
    <name type="scientific">Winogradskya consettensis</name>
    <dbReference type="NCBI Taxonomy" id="113560"/>
    <lineage>
        <taxon>Bacteria</taxon>
        <taxon>Bacillati</taxon>
        <taxon>Actinomycetota</taxon>
        <taxon>Actinomycetes</taxon>
        <taxon>Micromonosporales</taxon>
        <taxon>Micromonosporaceae</taxon>
        <taxon>Winogradskya</taxon>
    </lineage>
</organism>
<keyword evidence="1" id="KW-0446">Lipid-binding</keyword>
<evidence type="ECO:0000313" key="2">
    <source>
        <dbReference type="EMBL" id="GIM84119.1"/>
    </source>
</evidence>
<dbReference type="NCBIfam" id="TIGR00762">
    <property type="entry name" value="DegV"/>
    <property type="match status" value="1"/>
</dbReference>
<evidence type="ECO:0000313" key="3">
    <source>
        <dbReference type="Proteomes" id="UP000680865"/>
    </source>
</evidence>
<proteinExistence type="predicted"/>
<dbReference type="InterPro" id="IPR003797">
    <property type="entry name" value="DegV"/>
</dbReference>